<evidence type="ECO:0000313" key="5">
    <source>
        <dbReference type="Proteomes" id="UP000887575"/>
    </source>
</evidence>
<dbReference type="PROSITE" id="PS50092">
    <property type="entry name" value="TSP1"/>
    <property type="match status" value="1"/>
</dbReference>
<dbReference type="InterPro" id="IPR056801">
    <property type="entry name" value="SBSPON_C"/>
</dbReference>
<dbReference type="PANTHER" id="PTHR20920">
    <property type="entry name" value="RPE-SPONDIN"/>
    <property type="match status" value="1"/>
</dbReference>
<evidence type="ECO:0000313" key="6">
    <source>
        <dbReference type="WBParaSite" id="MBELARI_LOCUS10216"/>
    </source>
</evidence>
<dbReference type="PROSITE" id="PS00524">
    <property type="entry name" value="SMB_1"/>
    <property type="match status" value="1"/>
</dbReference>
<dbReference type="PANTHER" id="PTHR20920:SF5">
    <property type="entry name" value="SMB DOMAIN-CONTAINING PROTEIN"/>
    <property type="match status" value="1"/>
</dbReference>
<dbReference type="Proteomes" id="UP000887575">
    <property type="component" value="Unassembled WGS sequence"/>
</dbReference>
<dbReference type="InterPro" id="IPR000884">
    <property type="entry name" value="TSP1_rpt"/>
</dbReference>
<evidence type="ECO:0000256" key="2">
    <source>
        <dbReference type="ARBA" id="ARBA00023157"/>
    </source>
</evidence>
<keyword evidence="3" id="KW-0325">Glycoprotein</keyword>
<reference evidence="6" key="1">
    <citation type="submission" date="2024-02" db="UniProtKB">
        <authorList>
            <consortium name="WormBaseParasite"/>
        </authorList>
    </citation>
    <scope>IDENTIFICATION</scope>
</reference>
<keyword evidence="1" id="KW-0732">Signal</keyword>
<dbReference type="InterPro" id="IPR001212">
    <property type="entry name" value="Somatomedin_B_dom"/>
</dbReference>
<dbReference type="SUPFAM" id="SSF82895">
    <property type="entry name" value="TSP-1 type 1 repeat"/>
    <property type="match status" value="1"/>
</dbReference>
<dbReference type="InterPro" id="IPR036383">
    <property type="entry name" value="TSP1_rpt_sf"/>
</dbReference>
<dbReference type="SUPFAM" id="SSF90188">
    <property type="entry name" value="Somatomedin B domain"/>
    <property type="match status" value="1"/>
</dbReference>
<proteinExistence type="predicted"/>
<dbReference type="InterPro" id="IPR036024">
    <property type="entry name" value="Somatomedin_B-like_dom_sf"/>
</dbReference>
<dbReference type="Pfam" id="PF25031">
    <property type="entry name" value="SBSPON_C"/>
    <property type="match status" value="1"/>
</dbReference>
<dbReference type="Pfam" id="PF01033">
    <property type="entry name" value="Somatomedin_B"/>
    <property type="match status" value="1"/>
</dbReference>
<keyword evidence="2" id="KW-1015">Disulfide bond</keyword>
<dbReference type="Gene3D" id="4.10.410.20">
    <property type="match status" value="1"/>
</dbReference>
<dbReference type="WBParaSite" id="MBELARI_LOCUS10216">
    <property type="protein sequence ID" value="MBELARI_LOCUS10216"/>
    <property type="gene ID" value="MBELARI_LOCUS10216"/>
</dbReference>
<sequence length="435" mass="49403">MGPGFQFMMGNTIQGDELSLKVMPPWVCVSIVFGVVLVGQKSVNGGCWQRRLCCPGRNTSCKALDDGIGHLPLHGLASAHHNHFQRLSQKFGMSKPNERERAPPVPHYSNDRDDVRLVYPNVYDALNNEKLGHLVMPDVVALKDSGAELLYNKYGLKADQNGALSTTTTPAPDPSAIKMWKHLLFGREQGPDEEPLERVHFAEMPKNLLVRYSVLQHHIPLTIATLTDLEDEPQQLMYLEAPEIECYCDEECVKLGDCCSDYTYVCPPQDCLVDPWNPWEPCIPDHGFCGIGMQRRERRIRAAPERGGAECPALLEMRTCWKNCRSSEQAKKSVKLKTTHYYCIEYELGWVNKNCVNKAITKHLHRGNRICAECQPHARQHRKTDRCASDLDDGESGFWKLIGPKSCNGIWTRVERKNHCRCSRDWPHLDPFLLV</sequence>
<dbReference type="Gene3D" id="2.20.100.10">
    <property type="entry name" value="Thrombospondin type-1 (TSP1) repeat"/>
    <property type="match status" value="1"/>
</dbReference>
<dbReference type="AlphaFoldDB" id="A0AAF3E8H6"/>
<evidence type="ECO:0000256" key="1">
    <source>
        <dbReference type="ARBA" id="ARBA00022729"/>
    </source>
</evidence>
<feature type="domain" description="SMB" evidence="4">
    <location>
        <begin position="246"/>
        <end position="271"/>
    </location>
</feature>
<dbReference type="PROSITE" id="PS50958">
    <property type="entry name" value="SMB_2"/>
    <property type="match status" value="1"/>
</dbReference>
<accession>A0AAF3E8H6</accession>
<dbReference type="InterPro" id="IPR039942">
    <property type="entry name" value="SBSPO"/>
</dbReference>
<dbReference type="Pfam" id="PF19028">
    <property type="entry name" value="TSP1_spondin"/>
    <property type="match status" value="1"/>
</dbReference>
<organism evidence="5 6">
    <name type="scientific">Mesorhabditis belari</name>
    <dbReference type="NCBI Taxonomy" id="2138241"/>
    <lineage>
        <taxon>Eukaryota</taxon>
        <taxon>Metazoa</taxon>
        <taxon>Ecdysozoa</taxon>
        <taxon>Nematoda</taxon>
        <taxon>Chromadorea</taxon>
        <taxon>Rhabditida</taxon>
        <taxon>Rhabditina</taxon>
        <taxon>Rhabditomorpha</taxon>
        <taxon>Rhabditoidea</taxon>
        <taxon>Rhabditidae</taxon>
        <taxon>Mesorhabditinae</taxon>
        <taxon>Mesorhabditis</taxon>
    </lineage>
</organism>
<evidence type="ECO:0000256" key="3">
    <source>
        <dbReference type="ARBA" id="ARBA00023180"/>
    </source>
</evidence>
<evidence type="ECO:0000259" key="4">
    <source>
        <dbReference type="PROSITE" id="PS50958"/>
    </source>
</evidence>
<name>A0AAF3E8H6_9BILA</name>
<dbReference type="InterPro" id="IPR044004">
    <property type="entry name" value="TSP1_spondin_dom"/>
</dbReference>
<protein>
    <recommendedName>
        <fullName evidence="4">SMB domain-containing protein</fullName>
    </recommendedName>
</protein>
<keyword evidence="5" id="KW-1185">Reference proteome</keyword>